<dbReference type="KEGG" id="jag:GJA_2701"/>
<feature type="signal peptide" evidence="1">
    <location>
        <begin position="1"/>
        <end position="19"/>
    </location>
</feature>
<evidence type="ECO:0000256" key="1">
    <source>
        <dbReference type="SAM" id="SignalP"/>
    </source>
</evidence>
<dbReference type="eggNOG" id="COG2373">
    <property type="taxonomic scope" value="Bacteria"/>
</dbReference>
<reference evidence="2 3" key="1">
    <citation type="journal article" date="2015" name="Genome Announc.">
        <title>Genome Sequence of Mushroom Soft-Rot Pathogen Janthinobacterium agaricidamnosum.</title>
        <authorList>
            <person name="Graupner K."/>
            <person name="Lackner G."/>
            <person name="Hertweck C."/>
        </authorList>
    </citation>
    <scope>NUCLEOTIDE SEQUENCE [LARGE SCALE GENOMIC DNA]</scope>
    <source>
        <strain evidence="3">NBRC 102515 / DSM 9628</strain>
    </source>
</reference>
<sequence>MATYGLAMGLLLTGCGGGAADPLPANGCTLSNQAGCGGSGVIPPVNPPVTPPVTPPVIPPVVPADLASVVSLLFDATEIKSAGGEIGITALVTNAANSALPGAAISFSANSGVLSGADSVTDKNGRARVLLGSGASNANRSIKILAKVGDKSATGSVDVVGTSVVIDGPVALRLGQSADLNITLRDSASRPIAGATLAFSSQNGNPLSAKNSTLTNAQGKVTLSLQAARLGADAVSVSALGASASIALAIAGTDLSITPAVGSDANGAERLMEVATGACQAVDVRYEKLGAGQSGTVSLSTSRGILYSDVLCSQPLNGALALHQGDLPRSFVKSANAGIATLSAAVAGGPVAHTRIEFVAPLTASARLSLQAEPAILASNSATAATERSVLSAVVRDGSAASNLVKGAGIDFAIILDPSGGYLQQPSGASSGSDGAAQAVYIAGPADSGKDGVLIEARIAGINSSQAIARTRLTVAKKALSIQFGTGNSATEYSNTLLQKEFAVLVSDAAGNAVPGVSISAAAWPASYRKGRFIWQADQAAAPDVGVWLAAAPVYTCANEDVLRNGIYDPAYDINGNGVLDPGIPITISNGGQTNALGLSTVTLNYPRSHGYWVQVELTVRGSVAGTEAVSSTRLTLPTLAKDFSDRRVAPPGRISPYGEGACNHPD</sequence>
<dbReference type="PATRIC" id="fig|1349767.4.peg.4427"/>
<name>W0V7T8_9BURK</name>
<keyword evidence="1" id="KW-0732">Signal</keyword>
<feature type="chain" id="PRO_5004797642" evidence="1">
    <location>
        <begin position="20"/>
        <end position="667"/>
    </location>
</feature>
<dbReference type="SUPFAM" id="SSF49373">
    <property type="entry name" value="Invasin/intimin cell-adhesion fragments"/>
    <property type="match status" value="2"/>
</dbReference>
<dbReference type="EMBL" id="HG322949">
    <property type="protein sequence ID" value="CDG83332.1"/>
    <property type="molecule type" value="Genomic_DNA"/>
</dbReference>
<dbReference type="InterPro" id="IPR013783">
    <property type="entry name" value="Ig-like_fold"/>
</dbReference>
<evidence type="ECO:0000313" key="3">
    <source>
        <dbReference type="Proteomes" id="UP000027604"/>
    </source>
</evidence>
<organism evidence="2 3">
    <name type="scientific">Janthinobacterium agaricidamnosum NBRC 102515 = DSM 9628</name>
    <dbReference type="NCBI Taxonomy" id="1349767"/>
    <lineage>
        <taxon>Bacteria</taxon>
        <taxon>Pseudomonadati</taxon>
        <taxon>Pseudomonadota</taxon>
        <taxon>Betaproteobacteria</taxon>
        <taxon>Burkholderiales</taxon>
        <taxon>Oxalobacteraceae</taxon>
        <taxon>Janthinobacterium</taxon>
    </lineage>
</organism>
<dbReference type="STRING" id="1349767.GJA_2701"/>
<dbReference type="Gene3D" id="2.60.40.10">
    <property type="entry name" value="Immunoglobulins"/>
    <property type="match status" value="2"/>
</dbReference>
<gene>
    <name evidence="2" type="ORF">GJA_2701</name>
</gene>
<dbReference type="HOGENOM" id="CLU_017153_0_0_4"/>
<accession>W0V7T8</accession>
<keyword evidence="3" id="KW-1185">Reference proteome</keyword>
<dbReference type="AlphaFoldDB" id="W0V7T8"/>
<proteinExistence type="predicted"/>
<dbReference type="Proteomes" id="UP000027604">
    <property type="component" value="Chromosome I"/>
</dbReference>
<protein>
    <submittedName>
        <fullName evidence="2">Bacterial Ig-like domain family protein</fullName>
    </submittedName>
</protein>
<dbReference type="InterPro" id="IPR008964">
    <property type="entry name" value="Invasin/intimin_cell_adhesion"/>
</dbReference>
<evidence type="ECO:0000313" key="2">
    <source>
        <dbReference type="EMBL" id="CDG83332.1"/>
    </source>
</evidence>